<dbReference type="GO" id="GO:0030261">
    <property type="term" value="P:chromosome condensation"/>
    <property type="evidence" value="ECO:0007669"/>
    <property type="project" value="UniProtKB-KW"/>
</dbReference>
<dbReference type="GO" id="GO:0003677">
    <property type="term" value="F:DNA binding"/>
    <property type="evidence" value="ECO:0007669"/>
    <property type="project" value="UniProtKB-KW"/>
</dbReference>
<dbReference type="InterPro" id="IPR000119">
    <property type="entry name" value="Hist_DNA-bd"/>
</dbReference>
<dbReference type="Proteomes" id="UP000291189">
    <property type="component" value="Unassembled WGS sequence"/>
</dbReference>
<dbReference type="AlphaFoldDB" id="A0A4Q5J2X4"/>
<dbReference type="EMBL" id="SDPU01000022">
    <property type="protein sequence ID" value="RYU11771.1"/>
    <property type="molecule type" value="Genomic_DNA"/>
</dbReference>
<dbReference type="PRINTS" id="PR01727">
    <property type="entry name" value="DNABINDINGHU"/>
</dbReference>
<evidence type="ECO:0000313" key="4">
    <source>
        <dbReference type="EMBL" id="RYU11771.1"/>
    </source>
</evidence>
<proteinExistence type="inferred from homology"/>
<dbReference type="PANTHER" id="PTHR33175:SF3">
    <property type="entry name" value="DNA-BINDING PROTEIN HU-BETA"/>
    <property type="match status" value="1"/>
</dbReference>
<keyword evidence="1" id="KW-0226">DNA condensation</keyword>
<dbReference type="RefSeq" id="WP_129987358.1">
    <property type="nucleotide sequence ID" value="NZ_SDPU01000022.1"/>
</dbReference>
<dbReference type="GO" id="GO:0030527">
    <property type="term" value="F:structural constituent of chromatin"/>
    <property type="evidence" value="ECO:0007669"/>
    <property type="project" value="InterPro"/>
</dbReference>
<comment type="caution">
    <text evidence="4">The sequence shown here is derived from an EMBL/GenBank/DDBJ whole genome shotgun (WGS) entry which is preliminary data.</text>
</comment>
<sequence length="91" mass="9454">MKKDEIVEAVAEAADISKAEADRALGAIISTVTEQVAAGNKIQLPGLGTFEPRERSAREGRNPQTGETIQIAATTVPGFKAATAFKQAVSG</sequence>
<accession>A0A4Q5J2X4</accession>
<dbReference type="PANTHER" id="PTHR33175">
    <property type="entry name" value="DNA-BINDING PROTEIN HU"/>
    <property type="match status" value="1"/>
</dbReference>
<evidence type="ECO:0000313" key="5">
    <source>
        <dbReference type="Proteomes" id="UP000291189"/>
    </source>
</evidence>
<dbReference type="Gene3D" id="4.10.520.10">
    <property type="entry name" value="IHF-like DNA-binding proteins"/>
    <property type="match status" value="1"/>
</dbReference>
<dbReference type="CDD" id="cd13831">
    <property type="entry name" value="HU"/>
    <property type="match status" value="1"/>
</dbReference>
<dbReference type="InterPro" id="IPR010992">
    <property type="entry name" value="IHF-like_DNA-bd_dom_sf"/>
</dbReference>
<comment type="similarity">
    <text evidence="3">Belongs to the bacterial histone-like protein family.</text>
</comment>
<protein>
    <submittedName>
        <fullName evidence="4">HU family DNA-binding protein</fullName>
    </submittedName>
</protein>
<evidence type="ECO:0000256" key="2">
    <source>
        <dbReference type="ARBA" id="ARBA00023125"/>
    </source>
</evidence>
<organism evidence="4 5">
    <name type="scientific">Nocardioides iriomotensis</name>
    <dbReference type="NCBI Taxonomy" id="715784"/>
    <lineage>
        <taxon>Bacteria</taxon>
        <taxon>Bacillati</taxon>
        <taxon>Actinomycetota</taxon>
        <taxon>Actinomycetes</taxon>
        <taxon>Propionibacteriales</taxon>
        <taxon>Nocardioidaceae</taxon>
        <taxon>Nocardioides</taxon>
    </lineage>
</organism>
<evidence type="ECO:0000256" key="1">
    <source>
        <dbReference type="ARBA" id="ARBA00023067"/>
    </source>
</evidence>
<dbReference type="SMART" id="SM00411">
    <property type="entry name" value="BHL"/>
    <property type="match status" value="1"/>
</dbReference>
<evidence type="ECO:0000256" key="3">
    <source>
        <dbReference type="RuleBase" id="RU003939"/>
    </source>
</evidence>
<keyword evidence="5" id="KW-1185">Reference proteome</keyword>
<dbReference type="Pfam" id="PF00216">
    <property type="entry name" value="Bac_DNA_binding"/>
    <property type="match status" value="1"/>
</dbReference>
<reference evidence="4 5" key="1">
    <citation type="submission" date="2019-01" db="EMBL/GenBank/DDBJ databases">
        <title>Nocardioides guangzhouensis sp. nov., an actinobacterium isolated from soil.</title>
        <authorList>
            <person name="Fu Y."/>
            <person name="Cai Y."/>
            <person name="Lin Z."/>
            <person name="Chen P."/>
        </authorList>
    </citation>
    <scope>NUCLEOTIDE SEQUENCE [LARGE SCALE GENOMIC DNA]</scope>
    <source>
        <strain evidence="4 5">NBRC 105384</strain>
    </source>
</reference>
<name>A0A4Q5J2X4_9ACTN</name>
<dbReference type="OrthoDB" id="9799835at2"/>
<keyword evidence="2 4" id="KW-0238">DNA-binding</keyword>
<dbReference type="SUPFAM" id="SSF47729">
    <property type="entry name" value="IHF-like DNA-binding proteins"/>
    <property type="match status" value="1"/>
</dbReference>
<gene>
    <name evidence="4" type="ORF">ETU37_10875</name>
</gene>